<evidence type="ECO:0000259" key="4">
    <source>
        <dbReference type="Pfam" id="PF00501"/>
    </source>
</evidence>
<reference evidence="6" key="1">
    <citation type="submission" date="2017-11" db="EMBL/GenBank/DDBJ databases">
        <title>The draft genome sequence of Chromatocurvus sp. F02.</title>
        <authorList>
            <person name="Du Z.-J."/>
            <person name="Chang Y.-Q."/>
        </authorList>
    </citation>
    <scope>NUCLEOTIDE SEQUENCE [LARGE SCALE GENOMIC DNA]</scope>
    <source>
        <strain evidence="6">F02</strain>
    </source>
</reference>
<gene>
    <name evidence="5" type="ORF">CWI75_15615</name>
</gene>
<keyword evidence="1" id="KW-0436">Ligase</keyword>
<keyword evidence="3" id="KW-0443">Lipid metabolism</keyword>
<evidence type="ECO:0000256" key="1">
    <source>
        <dbReference type="ARBA" id="ARBA00022598"/>
    </source>
</evidence>
<feature type="domain" description="AMP-dependent synthetase/ligase" evidence="4">
    <location>
        <begin position="16"/>
        <end position="388"/>
    </location>
</feature>
<dbReference type="GO" id="GO:0004467">
    <property type="term" value="F:long-chain fatty acid-CoA ligase activity"/>
    <property type="evidence" value="ECO:0007669"/>
    <property type="project" value="TreeGrafter"/>
</dbReference>
<dbReference type="InterPro" id="IPR042099">
    <property type="entry name" value="ANL_N_sf"/>
</dbReference>
<name>A0A2N5XZ83_9GAMM</name>
<evidence type="ECO:0000256" key="2">
    <source>
        <dbReference type="ARBA" id="ARBA00022832"/>
    </source>
</evidence>
<dbReference type="GO" id="GO:0016020">
    <property type="term" value="C:membrane"/>
    <property type="evidence" value="ECO:0007669"/>
    <property type="project" value="TreeGrafter"/>
</dbReference>
<dbReference type="OrthoDB" id="9803968at2"/>
<dbReference type="Proteomes" id="UP000234845">
    <property type="component" value="Unassembled WGS sequence"/>
</dbReference>
<protein>
    <submittedName>
        <fullName evidence="5">AMP-dependent synthetase</fullName>
    </submittedName>
</protein>
<accession>A0A2N5XZ83</accession>
<keyword evidence="6" id="KW-1185">Reference proteome</keyword>
<dbReference type="Pfam" id="PF23562">
    <property type="entry name" value="AMP-binding_C_3"/>
    <property type="match status" value="1"/>
</dbReference>
<dbReference type="Gene3D" id="3.40.50.12780">
    <property type="entry name" value="N-terminal domain of ligase-like"/>
    <property type="match status" value="1"/>
</dbReference>
<proteinExistence type="predicted"/>
<keyword evidence="2" id="KW-0276">Fatty acid metabolism</keyword>
<dbReference type="RefSeq" id="WP_101522457.1">
    <property type="nucleotide sequence ID" value="NZ_PKLZ01000013.1"/>
</dbReference>
<comment type="caution">
    <text evidence="5">The sequence shown here is derived from an EMBL/GenBank/DDBJ whole genome shotgun (WGS) entry which is preliminary data.</text>
</comment>
<dbReference type="SUPFAM" id="SSF56801">
    <property type="entry name" value="Acetyl-CoA synthetase-like"/>
    <property type="match status" value="1"/>
</dbReference>
<dbReference type="EMBL" id="PKLZ01000013">
    <property type="protein sequence ID" value="PLW81450.1"/>
    <property type="molecule type" value="Genomic_DNA"/>
</dbReference>
<dbReference type="InterPro" id="IPR000873">
    <property type="entry name" value="AMP-dep_synth/lig_dom"/>
</dbReference>
<dbReference type="PANTHER" id="PTHR43272">
    <property type="entry name" value="LONG-CHAIN-FATTY-ACID--COA LIGASE"/>
    <property type="match status" value="1"/>
</dbReference>
<dbReference type="PANTHER" id="PTHR43272:SF32">
    <property type="entry name" value="AMP-DEPENDENT SYNTHETASE_LIGASE DOMAIN-CONTAINING PROTEIN"/>
    <property type="match status" value="1"/>
</dbReference>
<evidence type="ECO:0000313" key="5">
    <source>
        <dbReference type="EMBL" id="PLW81450.1"/>
    </source>
</evidence>
<dbReference type="AlphaFoldDB" id="A0A2N5XZ83"/>
<dbReference type="Pfam" id="PF00501">
    <property type="entry name" value="AMP-binding"/>
    <property type="match status" value="1"/>
</dbReference>
<sequence length="560" mass="61729">MTNFVSNESPLDMFYHWENKKPDAIYLRQPVAQAWHDFTWREVGQQARQIAAALQAMTLEPGDRVSILSGNCAHWIMADLAVMMSGYSSAPIFTSMTGDDARYILDHSGSRILFVGQAENWARVREMLPANVIVIALPFADVPGADFFWNDLLSDYEPLAGNPNRKATDELTTIYTSGSTGRPKGVMYSFEGAGHIVRNIGQTFNMVAEDRLISYLPLAHGFERGVIDFMSMYAGCTIGFNESQLTFAADMQTIRPTFFQCVPRLWRKFQDAVLAGVGGQESLEKLLADPSTAGETRAQIKQNLGLDAGRILLTGSAPTPVSLHAWYESLDMPLCEIYGQSEVLSGTSNLPWDRKAGTLGKPMANTEIEIAGDGEILIRAKAVMLGYLHEPDKTAATLINGWVHTGDRGELDEEGFLTITGRVKEIFKTAKGKYVAPLPVESKFSTSPYLEQMCLMGSGLPQTVLLVQLSEVGKNTERPLLEKTVYDQTLRVNAELDSHQRIACVIISASDWNTENGLATHTMKIKRAALESRYGPLAEKVFLGDASVVSPLIAYENSFM</sequence>
<organism evidence="5 6">
    <name type="scientific">Kineobactrum sediminis</name>
    <dbReference type="NCBI Taxonomy" id="1905677"/>
    <lineage>
        <taxon>Bacteria</taxon>
        <taxon>Pseudomonadati</taxon>
        <taxon>Pseudomonadota</taxon>
        <taxon>Gammaproteobacteria</taxon>
        <taxon>Cellvibrionales</taxon>
        <taxon>Halieaceae</taxon>
        <taxon>Kineobactrum</taxon>
    </lineage>
</organism>
<evidence type="ECO:0000313" key="6">
    <source>
        <dbReference type="Proteomes" id="UP000234845"/>
    </source>
</evidence>
<evidence type="ECO:0000256" key="3">
    <source>
        <dbReference type="ARBA" id="ARBA00023098"/>
    </source>
</evidence>